<dbReference type="SFLD" id="SFLDG00358">
    <property type="entry name" value="Main_(cytGST)"/>
    <property type="match status" value="1"/>
</dbReference>
<accession>A0A2J6SDF1</accession>
<evidence type="ECO:0000313" key="4">
    <source>
        <dbReference type="EMBL" id="PMD48762.1"/>
    </source>
</evidence>
<dbReference type="InterPro" id="IPR036249">
    <property type="entry name" value="Thioredoxin-like_sf"/>
</dbReference>
<dbReference type="InterPro" id="IPR010987">
    <property type="entry name" value="Glutathione-S-Trfase_C-like"/>
</dbReference>
<dbReference type="Pfam" id="PF13409">
    <property type="entry name" value="GST_N_2"/>
    <property type="match status" value="1"/>
</dbReference>
<dbReference type="AlphaFoldDB" id="A0A2J6SDF1"/>
<proteinExistence type="inferred from homology"/>
<name>A0A2J6SDF1_HYAVF</name>
<evidence type="ECO:0000256" key="1">
    <source>
        <dbReference type="ARBA" id="ARBA00007409"/>
    </source>
</evidence>
<sequence>MTSLYTDETPKAVKEAKGLHLITEQTPNGKKVQILLEELKEAYGFQWTTSLLNLDAPNPEQNKDWYLRLNPNARIPIIIDNTQTPPFVVMESLAELIYIQETVDKDNIFGFDNKVEQSEVVQWLFFWAAGQPMQSQNNWFSRSAPEKVPFAISRFRARTLEMYGVLELRLSGRYTGAPRDFLAGKGKGKYTIADMGAWPWLRAWKRTGISEEEMAKFPHLLDWITRIAERPAVDRAISSFYDSEENLELVVSTEK</sequence>
<keyword evidence="5" id="KW-1185">Reference proteome</keyword>
<evidence type="ECO:0000313" key="5">
    <source>
        <dbReference type="Proteomes" id="UP000235786"/>
    </source>
</evidence>
<protein>
    <submittedName>
        <fullName evidence="4">Glutathione S-transferas-like protein</fullName>
    </submittedName>
</protein>
<dbReference type="PROSITE" id="PS50405">
    <property type="entry name" value="GST_CTER"/>
    <property type="match status" value="1"/>
</dbReference>
<dbReference type="EMBL" id="KZ613937">
    <property type="protein sequence ID" value="PMD48762.1"/>
    <property type="molecule type" value="Genomic_DNA"/>
</dbReference>
<dbReference type="SUPFAM" id="SSF52833">
    <property type="entry name" value="Thioredoxin-like"/>
    <property type="match status" value="1"/>
</dbReference>
<reference evidence="4 5" key="1">
    <citation type="submission" date="2016-04" db="EMBL/GenBank/DDBJ databases">
        <title>A degradative enzymes factory behind the ericoid mycorrhizal symbiosis.</title>
        <authorList>
            <consortium name="DOE Joint Genome Institute"/>
            <person name="Martino E."/>
            <person name="Morin E."/>
            <person name="Grelet G."/>
            <person name="Kuo A."/>
            <person name="Kohler A."/>
            <person name="Daghino S."/>
            <person name="Barry K."/>
            <person name="Choi C."/>
            <person name="Cichocki N."/>
            <person name="Clum A."/>
            <person name="Copeland A."/>
            <person name="Hainaut M."/>
            <person name="Haridas S."/>
            <person name="Labutti K."/>
            <person name="Lindquist E."/>
            <person name="Lipzen A."/>
            <person name="Khouja H.-R."/>
            <person name="Murat C."/>
            <person name="Ohm R."/>
            <person name="Olson A."/>
            <person name="Spatafora J."/>
            <person name="Veneault-Fourrey C."/>
            <person name="Henrissat B."/>
            <person name="Grigoriev I."/>
            <person name="Martin F."/>
            <person name="Perotto S."/>
        </authorList>
    </citation>
    <scope>NUCLEOTIDE SEQUENCE [LARGE SCALE GENOMIC DNA]</scope>
    <source>
        <strain evidence="4 5">F</strain>
    </source>
</reference>
<dbReference type="PANTHER" id="PTHR44051:SF8">
    <property type="entry name" value="GLUTATHIONE S-TRANSFERASE GSTA"/>
    <property type="match status" value="1"/>
</dbReference>
<dbReference type="Gene3D" id="3.40.30.10">
    <property type="entry name" value="Glutaredoxin"/>
    <property type="match status" value="1"/>
</dbReference>
<feature type="domain" description="GST N-terminal" evidence="2">
    <location>
        <begin position="16"/>
        <end position="107"/>
    </location>
</feature>
<dbReference type="PROSITE" id="PS50404">
    <property type="entry name" value="GST_NTER"/>
    <property type="match status" value="1"/>
</dbReference>
<dbReference type="InterPro" id="IPR036282">
    <property type="entry name" value="Glutathione-S-Trfase_C_sf"/>
</dbReference>
<evidence type="ECO:0000259" key="3">
    <source>
        <dbReference type="PROSITE" id="PS50405"/>
    </source>
</evidence>
<gene>
    <name evidence="4" type="ORF">L207DRAFT_447988</name>
</gene>
<feature type="domain" description="GST C-terminal" evidence="3">
    <location>
        <begin position="113"/>
        <end position="249"/>
    </location>
</feature>
<dbReference type="Pfam" id="PF13410">
    <property type="entry name" value="GST_C_2"/>
    <property type="match status" value="1"/>
</dbReference>
<dbReference type="SUPFAM" id="SSF47616">
    <property type="entry name" value="GST C-terminal domain-like"/>
    <property type="match status" value="1"/>
</dbReference>
<dbReference type="Gene3D" id="1.20.1050.10">
    <property type="match status" value="1"/>
</dbReference>
<dbReference type="Proteomes" id="UP000235786">
    <property type="component" value="Unassembled WGS sequence"/>
</dbReference>
<organism evidence="4 5">
    <name type="scientific">Hyaloscypha variabilis (strain UAMH 11265 / GT02V1 / F)</name>
    <name type="common">Meliniomyces variabilis</name>
    <dbReference type="NCBI Taxonomy" id="1149755"/>
    <lineage>
        <taxon>Eukaryota</taxon>
        <taxon>Fungi</taxon>
        <taxon>Dikarya</taxon>
        <taxon>Ascomycota</taxon>
        <taxon>Pezizomycotina</taxon>
        <taxon>Leotiomycetes</taxon>
        <taxon>Helotiales</taxon>
        <taxon>Hyaloscyphaceae</taxon>
        <taxon>Hyaloscypha</taxon>
        <taxon>Hyaloscypha variabilis</taxon>
    </lineage>
</organism>
<dbReference type="OrthoDB" id="422574at2759"/>
<evidence type="ECO:0000259" key="2">
    <source>
        <dbReference type="PROSITE" id="PS50404"/>
    </source>
</evidence>
<dbReference type="PANTHER" id="PTHR44051">
    <property type="entry name" value="GLUTATHIONE S-TRANSFERASE-RELATED"/>
    <property type="match status" value="1"/>
</dbReference>
<dbReference type="InterPro" id="IPR040079">
    <property type="entry name" value="Glutathione_S-Trfase"/>
</dbReference>
<dbReference type="STRING" id="1149755.A0A2J6SDF1"/>
<comment type="similarity">
    <text evidence="1">Belongs to the GST superfamily.</text>
</comment>
<dbReference type="SFLD" id="SFLDS00019">
    <property type="entry name" value="Glutathione_Transferase_(cytos"/>
    <property type="match status" value="1"/>
</dbReference>
<dbReference type="InterPro" id="IPR004045">
    <property type="entry name" value="Glutathione_S-Trfase_N"/>
</dbReference>